<dbReference type="RefSeq" id="WP_344856038.1">
    <property type="nucleotide sequence ID" value="NZ_BAAAUT010000005.1"/>
</dbReference>
<dbReference type="EMBL" id="BAAAUT010000005">
    <property type="protein sequence ID" value="GAA3119762.1"/>
    <property type="molecule type" value="Genomic_DNA"/>
</dbReference>
<dbReference type="InterPro" id="IPR029069">
    <property type="entry name" value="HotDog_dom_sf"/>
</dbReference>
<protein>
    <submittedName>
        <fullName evidence="1">Acyl-CoA thioesterase</fullName>
    </submittedName>
</protein>
<dbReference type="Proteomes" id="UP001500320">
    <property type="component" value="Unassembled WGS sequence"/>
</dbReference>
<keyword evidence="2" id="KW-1185">Reference proteome</keyword>
<evidence type="ECO:0000313" key="1">
    <source>
        <dbReference type="EMBL" id="GAA3119762.1"/>
    </source>
</evidence>
<name>A0ABP6MNW5_9ACTN</name>
<evidence type="ECO:0000313" key="2">
    <source>
        <dbReference type="Proteomes" id="UP001500320"/>
    </source>
</evidence>
<comment type="caution">
    <text evidence="1">The sequence shown here is derived from an EMBL/GenBank/DDBJ whole genome shotgun (WGS) entry which is preliminary data.</text>
</comment>
<organism evidence="1 2">
    <name type="scientific">Planomonospora alba</name>
    <dbReference type="NCBI Taxonomy" id="161354"/>
    <lineage>
        <taxon>Bacteria</taxon>
        <taxon>Bacillati</taxon>
        <taxon>Actinomycetota</taxon>
        <taxon>Actinomycetes</taxon>
        <taxon>Streptosporangiales</taxon>
        <taxon>Streptosporangiaceae</taxon>
        <taxon>Planomonospora</taxon>
    </lineage>
</organism>
<sequence>MRPYFAYEHLVTFADTNLVGNVYFANYLAWQGACRERFLAAHAPGVLRDLAGDLALVTVSCSCEFFAELTAFDTVSIRMSLRDIDVNRIVMDFDYFRLNSGPGQLVARGTQTVACMKRTGDELVSVDVPPELYHALAAYAGAMEHR</sequence>
<accession>A0ABP6MNW5</accession>
<dbReference type="SUPFAM" id="SSF54637">
    <property type="entry name" value="Thioesterase/thiol ester dehydrase-isomerase"/>
    <property type="match status" value="1"/>
</dbReference>
<dbReference type="Pfam" id="PF13279">
    <property type="entry name" value="4HBT_2"/>
    <property type="match status" value="1"/>
</dbReference>
<dbReference type="Gene3D" id="3.10.129.10">
    <property type="entry name" value="Hotdog Thioesterase"/>
    <property type="match status" value="1"/>
</dbReference>
<dbReference type="CDD" id="cd00586">
    <property type="entry name" value="4HBT"/>
    <property type="match status" value="1"/>
</dbReference>
<gene>
    <name evidence="1" type="ORF">GCM10010466_08270</name>
</gene>
<reference evidence="2" key="1">
    <citation type="journal article" date="2019" name="Int. J. Syst. Evol. Microbiol.">
        <title>The Global Catalogue of Microorganisms (GCM) 10K type strain sequencing project: providing services to taxonomists for standard genome sequencing and annotation.</title>
        <authorList>
            <consortium name="The Broad Institute Genomics Platform"/>
            <consortium name="The Broad Institute Genome Sequencing Center for Infectious Disease"/>
            <person name="Wu L."/>
            <person name="Ma J."/>
        </authorList>
    </citation>
    <scope>NUCLEOTIDE SEQUENCE [LARGE SCALE GENOMIC DNA]</scope>
    <source>
        <strain evidence="2">JCM 9373</strain>
    </source>
</reference>
<proteinExistence type="predicted"/>